<sequence length="84" mass="9591">MIHSNRPTTGNSYNNIYFITLYIYTLSEDRLLSHSIRSGRDAISAMQYSTQVPLRLLSSTYNQDLLHNSSNIRALRGLLIESVN</sequence>
<evidence type="ECO:0000313" key="1">
    <source>
        <dbReference type="EMBL" id="KAF6135464.1"/>
    </source>
</evidence>
<organism evidence="1 2">
    <name type="scientific">Kingdonia uniflora</name>
    <dbReference type="NCBI Taxonomy" id="39325"/>
    <lineage>
        <taxon>Eukaryota</taxon>
        <taxon>Viridiplantae</taxon>
        <taxon>Streptophyta</taxon>
        <taxon>Embryophyta</taxon>
        <taxon>Tracheophyta</taxon>
        <taxon>Spermatophyta</taxon>
        <taxon>Magnoliopsida</taxon>
        <taxon>Ranunculales</taxon>
        <taxon>Circaeasteraceae</taxon>
        <taxon>Kingdonia</taxon>
    </lineage>
</organism>
<dbReference type="Proteomes" id="UP000541444">
    <property type="component" value="Unassembled WGS sequence"/>
</dbReference>
<dbReference type="EMBL" id="JACGCM010002784">
    <property type="protein sequence ID" value="KAF6135464.1"/>
    <property type="molecule type" value="Genomic_DNA"/>
</dbReference>
<comment type="caution">
    <text evidence="1">The sequence shown here is derived from an EMBL/GenBank/DDBJ whole genome shotgun (WGS) entry which is preliminary data.</text>
</comment>
<proteinExistence type="predicted"/>
<evidence type="ECO:0000313" key="2">
    <source>
        <dbReference type="Proteomes" id="UP000541444"/>
    </source>
</evidence>
<protein>
    <submittedName>
        <fullName evidence="1">Uncharacterized protein</fullName>
    </submittedName>
</protein>
<name>A0A7J7KYV0_9MAGN</name>
<reference evidence="1 2" key="1">
    <citation type="journal article" date="2020" name="IScience">
        <title>Genome Sequencing of the Endangered Kingdonia uniflora (Circaeasteraceae, Ranunculales) Reveals Potential Mechanisms of Evolutionary Specialization.</title>
        <authorList>
            <person name="Sun Y."/>
            <person name="Deng T."/>
            <person name="Zhang A."/>
            <person name="Moore M.J."/>
            <person name="Landis J.B."/>
            <person name="Lin N."/>
            <person name="Zhang H."/>
            <person name="Zhang X."/>
            <person name="Huang J."/>
            <person name="Zhang X."/>
            <person name="Sun H."/>
            <person name="Wang H."/>
        </authorList>
    </citation>
    <scope>NUCLEOTIDE SEQUENCE [LARGE SCALE GENOMIC DNA]</scope>
    <source>
        <strain evidence="1">TB1705</strain>
        <tissue evidence="1">Leaf</tissue>
    </source>
</reference>
<accession>A0A7J7KYV0</accession>
<gene>
    <name evidence="1" type="ORF">GIB67_015317</name>
</gene>
<keyword evidence="2" id="KW-1185">Reference proteome</keyword>
<dbReference type="AlphaFoldDB" id="A0A7J7KYV0"/>